<organism evidence="5 6">
    <name type="scientific">Stieleria maiorica</name>
    <dbReference type="NCBI Taxonomy" id="2795974"/>
    <lineage>
        <taxon>Bacteria</taxon>
        <taxon>Pseudomonadati</taxon>
        <taxon>Planctomycetota</taxon>
        <taxon>Planctomycetia</taxon>
        <taxon>Pirellulales</taxon>
        <taxon>Pirellulaceae</taxon>
        <taxon>Stieleria</taxon>
    </lineage>
</organism>
<feature type="domain" description="Glycosyltransferase subfamily 4-like N-terminal" evidence="4">
    <location>
        <begin position="12"/>
        <end position="172"/>
    </location>
</feature>
<keyword evidence="2 5" id="KW-0808">Transferase</keyword>
<dbReference type="EMBL" id="CP036264">
    <property type="protein sequence ID" value="QEF96935.1"/>
    <property type="molecule type" value="Genomic_DNA"/>
</dbReference>
<protein>
    <submittedName>
        <fullName evidence="5">Teichuronic acid biosynthesis glycosyltransferase TuaC</fullName>
        <ecNumber evidence="5">2.4.-.-</ecNumber>
    </submittedName>
</protein>
<dbReference type="AlphaFoldDB" id="A0A5B9MBM0"/>
<dbReference type="InterPro" id="IPR028098">
    <property type="entry name" value="Glyco_trans_4-like_N"/>
</dbReference>
<dbReference type="Pfam" id="PF00534">
    <property type="entry name" value="Glycos_transf_1"/>
    <property type="match status" value="1"/>
</dbReference>
<evidence type="ECO:0000259" key="3">
    <source>
        <dbReference type="Pfam" id="PF00534"/>
    </source>
</evidence>
<accession>A0A5B9MBM0</accession>
<evidence type="ECO:0000313" key="5">
    <source>
        <dbReference type="EMBL" id="QEF96935.1"/>
    </source>
</evidence>
<evidence type="ECO:0000256" key="2">
    <source>
        <dbReference type="ARBA" id="ARBA00022679"/>
    </source>
</evidence>
<dbReference type="InterPro" id="IPR001296">
    <property type="entry name" value="Glyco_trans_1"/>
</dbReference>
<dbReference type="EC" id="2.4.-.-" evidence="5"/>
<dbReference type="GO" id="GO:0016757">
    <property type="term" value="F:glycosyltransferase activity"/>
    <property type="evidence" value="ECO:0007669"/>
    <property type="project" value="UniProtKB-KW"/>
</dbReference>
<feature type="domain" description="Glycosyl transferase family 1" evidence="3">
    <location>
        <begin position="184"/>
        <end position="317"/>
    </location>
</feature>
<keyword evidence="1 5" id="KW-0328">Glycosyltransferase</keyword>
<dbReference type="SUPFAM" id="SSF53756">
    <property type="entry name" value="UDP-Glycosyltransferase/glycogen phosphorylase"/>
    <property type="match status" value="1"/>
</dbReference>
<evidence type="ECO:0000259" key="4">
    <source>
        <dbReference type="Pfam" id="PF13439"/>
    </source>
</evidence>
<proteinExistence type="predicted"/>
<dbReference type="Pfam" id="PF13439">
    <property type="entry name" value="Glyco_transf_4"/>
    <property type="match status" value="1"/>
</dbReference>
<evidence type="ECO:0000256" key="1">
    <source>
        <dbReference type="ARBA" id="ARBA00022676"/>
    </source>
</evidence>
<keyword evidence="6" id="KW-1185">Reference proteome</keyword>
<dbReference type="PANTHER" id="PTHR12526:SF510">
    <property type="entry name" value="D-INOSITOL 3-PHOSPHATE GLYCOSYLTRANSFERASE"/>
    <property type="match status" value="1"/>
</dbReference>
<dbReference type="CDD" id="cd03811">
    <property type="entry name" value="GT4_GT28_WabH-like"/>
    <property type="match status" value="1"/>
</dbReference>
<dbReference type="PANTHER" id="PTHR12526">
    <property type="entry name" value="GLYCOSYLTRANSFERASE"/>
    <property type="match status" value="1"/>
</dbReference>
<reference evidence="5 6" key="1">
    <citation type="submission" date="2019-02" db="EMBL/GenBank/DDBJ databases">
        <title>Planctomycetal bacteria perform biofilm scaping via a novel small molecule.</title>
        <authorList>
            <person name="Jeske O."/>
            <person name="Boedeker C."/>
            <person name="Wiegand S."/>
            <person name="Breitling P."/>
            <person name="Kallscheuer N."/>
            <person name="Jogler M."/>
            <person name="Rohde M."/>
            <person name="Petersen J."/>
            <person name="Medema M.H."/>
            <person name="Surup F."/>
            <person name="Jogler C."/>
        </authorList>
    </citation>
    <scope>NUCLEOTIDE SEQUENCE [LARGE SCALE GENOMIC DNA]</scope>
    <source>
        <strain evidence="5 6">Mal15</strain>
    </source>
</reference>
<gene>
    <name evidence="5" type="primary">tuaC_1</name>
    <name evidence="5" type="ORF">Mal15_09650</name>
</gene>
<name>A0A5B9MBM0_9BACT</name>
<sequence>MKIDFLITELNVGGAEKALTELALGMHRRGHQVRVLSIGSEPCQERHRLVDRLAAEKVELEFGGFDHWSQMLAARRWLIRRISASPPELCQTFLFHANCLGTFAAKRVGVPHVIGGLRVAESKRIRLAVESRAVRRMSHVVCVSRQVRSFAIKLLSANPQTSSVIPNGVDIATYRDAALADWSQIGWPNDSQVAIFVGRLHPQKGIELIQQQFDSLFAAHPGRRLLMIGDGPLRDPLAQWADAMGPDRVQILPWQNDVAPFLKAATLLMLPSHYEGMPNVVMEAMAAGCVTVCSRVEGSAELLGDESGERCKRQGFLPGDGPAMAQLADAFFCSKDLRQSIARANQQHLEQNYTNRQMIDRYETLYRSHLTANGAL</sequence>
<evidence type="ECO:0000313" key="6">
    <source>
        <dbReference type="Proteomes" id="UP000321353"/>
    </source>
</evidence>
<dbReference type="Gene3D" id="3.40.50.2000">
    <property type="entry name" value="Glycogen Phosphorylase B"/>
    <property type="match status" value="2"/>
</dbReference>
<dbReference type="KEGG" id="smam:Mal15_09650"/>
<dbReference type="RefSeq" id="WP_147866677.1">
    <property type="nucleotide sequence ID" value="NZ_CP036264.1"/>
</dbReference>
<dbReference type="Proteomes" id="UP000321353">
    <property type="component" value="Chromosome"/>
</dbReference>